<name>A0ABW7EHF8_9BURK</name>
<protein>
    <recommendedName>
        <fullName evidence="4">DUF2946 domain-containing protein</fullName>
    </recommendedName>
</protein>
<comment type="caution">
    <text evidence="2">The sequence shown here is derived from an EMBL/GenBank/DDBJ whole genome shotgun (WGS) entry which is preliminary data.</text>
</comment>
<evidence type="ECO:0000313" key="3">
    <source>
        <dbReference type="Proteomes" id="UP001606300"/>
    </source>
</evidence>
<dbReference type="Proteomes" id="UP001606300">
    <property type="component" value="Unassembled WGS sequence"/>
</dbReference>
<accession>A0ABW7EHF8</accession>
<evidence type="ECO:0008006" key="4">
    <source>
        <dbReference type="Google" id="ProtNLM"/>
    </source>
</evidence>
<organism evidence="2 3">
    <name type="scientific">Pelomonas dachongensis</name>
    <dbReference type="NCBI Taxonomy" id="3299029"/>
    <lineage>
        <taxon>Bacteria</taxon>
        <taxon>Pseudomonadati</taxon>
        <taxon>Pseudomonadota</taxon>
        <taxon>Betaproteobacteria</taxon>
        <taxon>Burkholderiales</taxon>
        <taxon>Sphaerotilaceae</taxon>
        <taxon>Roseateles</taxon>
    </lineage>
</organism>
<dbReference type="EMBL" id="JBIGHY010000001">
    <property type="protein sequence ID" value="MFG6412889.1"/>
    <property type="molecule type" value="Genomic_DNA"/>
</dbReference>
<evidence type="ECO:0000256" key="1">
    <source>
        <dbReference type="SAM" id="MobiDB-lite"/>
    </source>
</evidence>
<dbReference type="RefSeq" id="WP_394468986.1">
    <property type="nucleotide sequence ID" value="NZ_JBIGHY010000001.1"/>
</dbReference>
<keyword evidence="3" id="KW-1185">Reference proteome</keyword>
<evidence type="ECO:0000313" key="2">
    <source>
        <dbReference type="EMBL" id="MFG6412889.1"/>
    </source>
</evidence>
<gene>
    <name evidence="2" type="ORF">ACG02S_03140</name>
</gene>
<sequence length="116" mass="12083">MLRPWLLMLLLACSLLGRPLHESWHIAHGEGDSAWAASAAAEHGSEDGNGNGEGDQQQPGDGCAWCLFHLQATLPGATPMPGLAKGEGVERHAALRYGLPVGHCTSAAEARGPPRG</sequence>
<reference evidence="2 3" key="1">
    <citation type="submission" date="2024-09" db="EMBL/GenBank/DDBJ databases">
        <title>Novel species of the genus Pelomonas and Roseateles isolated from streams.</title>
        <authorList>
            <person name="Lu H."/>
        </authorList>
    </citation>
    <scope>NUCLEOTIDE SEQUENCE [LARGE SCALE GENOMIC DNA]</scope>
    <source>
        <strain evidence="2 3">DC23W</strain>
    </source>
</reference>
<proteinExistence type="predicted"/>
<feature type="region of interest" description="Disordered" evidence="1">
    <location>
        <begin position="35"/>
        <end position="58"/>
    </location>
</feature>